<dbReference type="RefSeq" id="XP_066652848.1">
    <property type="nucleotide sequence ID" value="XM_066803212.1"/>
</dbReference>
<dbReference type="EMBL" id="JBBPEH010000009">
    <property type="protein sequence ID" value="KAK7533809.1"/>
    <property type="molecule type" value="Genomic_DNA"/>
</dbReference>
<evidence type="ECO:0000256" key="1">
    <source>
        <dbReference type="SAM" id="MobiDB-lite"/>
    </source>
</evidence>
<feature type="region of interest" description="Disordered" evidence="1">
    <location>
        <begin position="390"/>
        <end position="430"/>
    </location>
</feature>
<feature type="region of interest" description="Disordered" evidence="1">
    <location>
        <begin position="252"/>
        <end position="286"/>
    </location>
</feature>
<name>A0ABR1LGK9_9PEZI</name>
<gene>
    <name evidence="2" type="ORF">J3D65DRAFT_669543</name>
</gene>
<comment type="caution">
    <text evidence="2">The sequence shown here is derived from an EMBL/GenBank/DDBJ whole genome shotgun (WGS) entry which is preliminary data.</text>
</comment>
<evidence type="ECO:0000313" key="3">
    <source>
        <dbReference type="Proteomes" id="UP001360953"/>
    </source>
</evidence>
<protein>
    <submittedName>
        <fullName evidence="2">Uncharacterized protein</fullName>
    </submittedName>
</protein>
<feature type="compositionally biased region" description="Acidic residues" evidence="1">
    <location>
        <begin position="391"/>
        <end position="423"/>
    </location>
</feature>
<organism evidence="2 3">
    <name type="scientific">Phyllosticta citribraziliensis</name>
    <dbReference type="NCBI Taxonomy" id="989973"/>
    <lineage>
        <taxon>Eukaryota</taxon>
        <taxon>Fungi</taxon>
        <taxon>Dikarya</taxon>
        <taxon>Ascomycota</taxon>
        <taxon>Pezizomycotina</taxon>
        <taxon>Dothideomycetes</taxon>
        <taxon>Dothideomycetes incertae sedis</taxon>
        <taxon>Botryosphaeriales</taxon>
        <taxon>Phyllostictaceae</taxon>
        <taxon>Phyllosticta</taxon>
    </lineage>
</organism>
<feature type="compositionally biased region" description="Basic and acidic residues" evidence="1">
    <location>
        <begin position="253"/>
        <end position="267"/>
    </location>
</feature>
<proteinExistence type="predicted"/>
<evidence type="ECO:0000313" key="2">
    <source>
        <dbReference type="EMBL" id="KAK7533809.1"/>
    </source>
</evidence>
<keyword evidence="3" id="KW-1185">Reference proteome</keyword>
<accession>A0ABR1LGK9</accession>
<dbReference type="GeneID" id="92036118"/>
<reference evidence="2 3" key="1">
    <citation type="submission" date="2024-04" db="EMBL/GenBank/DDBJ databases">
        <title>Phyllosticta paracitricarpa is synonymous to the EU quarantine fungus P. citricarpa based on phylogenomic analyses.</title>
        <authorList>
            <consortium name="Lawrence Berkeley National Laboratory"/>
            <person name="Van ingen-buijs V.A."/>
            <person name="Van westerhoven A.C."/>
            <person name="Haridas S."/>
            <person name="Skiadas P."/>
            <person name="Martin F."/>
            <person name="Groenewald J.Z."/>
            <person name="Crous P.W."/>
            <person name="Seidl M.F."/>
        </authorList>
    </citation>
    <scope>NUCLEOTIDE SEQUENCE [LARGE SCALE GENOMIC DNA]</scope>
    <source>
        <strain evidence="2 3">CPC 17464</strain>
    </source>
</reference>
<sequence>MEAPRPTSSVYSRDEDGNSISPAEQFQVQPVSSVADQLLQSVVRTVKRLLWADGFQAQILEVIEALNQMHGLLRNGLIEETLQKIESLSKKVVDILTAWTRRNQRISVDARLMREANISAVSQLDPNTRIQPLPTITGCEVNVEAIQGMRSFFVDSVVNLCSAAKHAGHGSAHSTPTEIRVINCLLATRDRLEDVAFSTEQASKDVAASWKAISERSLYLASRASQEVNKRAKEKQRIGKFTFKNLFSKRNSRKDDIVQDDSGRKANTDSPAKASESAPHDAAQRRYPPGMFYADAFSPLSALPPTSLVNLEAQHETTQQAVPEERHDSVSVASHNGEHHSVNLGRPGVLSELERNINRVFVQRLEAKRAESPEASGTRSWWRERALQDLEGQEPDEDSEWEWEDCEEEEEEEGGEESSEEEAAEKKARDVAEALEMLEALGGVANEGGDLGFCFVLVGTEEEL</sequence>
<dbReference type="Proteomes" id="UP001360953">
    <property type="component" value="Unassembled WGS sequence"/>
</dbReference>